<proteinExistence type="predicted"/>
<reference evidence="1" key="1">
    <citation type="journal article" date="2021" name="Proc. Natl. Acad. Sci. U.S.A.">
        <title>A Catalog of Tens of Thousands of Viruses from Human Metagenomes Reveals Hidden Associations with Chronic Diseases.</title>
        <authorList>
            <person name="Tisza M.J."/>
            <person name="Buck C.B."/>
        </authorList>
    </citation>
    <scope>NUCLEOTIDE SEQUENCE</scope>
    <source>
        <strain evidence="1">CtijX18</strain>
    </source>
</reference>
<protein>
    <submittedName>
        <fullName evidence="1">Uncharacterized protein</fullName>
    </submittedName>
</protein>
<evidence type="ECO:0000313" key="1">
    <source>
        <dbReference type="EMBL" id="DAF97575.1"/>
    </source>
</evidence>
<accession>A0A8S5USW5</accession>
<dbReference type="EMBL" id="BK016133">
    <property type="protein sequence ID" value="DAF97575.1"/>
    <property type="molecule type" value="Genomic_DNA"/>
</dbReference>
<sequence>MSITATSRNLAQEHFPSEGRSQGFAFAVGLFYGVIAANYVTIEAGLNPQDAFEQKAKDLYSANISEINSSVVFNVRTALSAFQHTFIGLYTLRTQPFSIRNVGGSVSDVLTNLSEQFTDEEKAIFAQHRDSILKACEALQEVYTAEVTETPAEV</sequence>
<name>A0A8S5USW5_9CAUD</name>
<organism evidence="1">
    <name type="scientific">Myoviridae sp. ctijX18</name>
    <dbReference type="NCBI Taxonomy" id="2825154"/>
    <lineage>
        <taxon>Viruses</taxon>
        <taxon>Duplodnaviria</taxon>
        <taxon>Heunggongvirae</taxon>
        <taxon>Uroviricota</taxon>
        <taxon>Caudoviricetes</taxon>
    </lineage>
</organism>